<accession>A0A069PDF9</accession>
<gene>
    <name evidence="2" type="ORF">BG61_39375</name>
</gene>
<dbReference type="STRING" id="60547.GCA_000751215_00007"/>
<proteinExistence type="predicted"/>
<evidence type="ECO:0000313" key="2">
    <source>
        <dbReference type="EMBL" id="KDR38542.1"/>
    </source>
</evidence>
<comment type="caution">
    <text evidence="2">The sequence shown here is derived from an EMBL/GenBank/DDBJ whole genome shotgun (WGS) entry which is preliminary data.</text>
</comment>
<dbReference type="SUPFAM" id="SSF52402">
    <property type="entry name" value="Adenine nucleotide alpha hydrolases-like"/>
    <property type="match status" value="1"/>
</dbReference>
<protein>
    <submittedName>
        <fullName evidence="2">Universal stress protein</fullName>
    </submittedName>
</protein>
<dbReference type="Proteomes" id="UP000027466">
    <property type="component" value="Unassembled WGS sequence"/>
</dbReference>
<evidence type="ECO:0000313" key="3">
    <source>
        <dbReference type="Proteomes" id="UP000027466"/>
    </source>
</evidence>
<reference evidence="2 3" key="1">
    <citation type="submission" date="2014-03" db="EMBL/GenBank/DDBJ databases">
        <title>Draft Genome Sequences of Four Burkholderia Strains.</title>
        <authorList>
            <person name="Liu X.Y."/>
            <person name="Li C.X."/>
            <person name="Xu J.H."/>
        </authorList>
    </citation>
    <scope>NUCLEOTIDE SEQUENCE [LARGE SCALE GENOMIC DNA]</scope>
    <source>
        <strain evidence="2 3">DSM 50014</strain>
    </source>
</reference>
<dbReference type="AlphaFoldDB" id="A0A069PDF9"/>
<feature type="domain" description="UspA" evidence="1">
    <location>
        <begin position="3"/>
        <end position="121"/>
    </location>
</feature>
<keyword evidence="3" id="KW-1185">Reference proteome</keyword>
<dbReference type="Gene3D" id="3.40.50.620">
    <property type="entry name" value="HUPs"/>
    <property type="match status" value="1"/>
</dbReference>
<dbReference type="InterPro" id="IPR006016">
    <property type="entry name" value="UspA"/>
</dbReference>
<dbReference type="Pfam" id="PF00582">
    <property type="entry name" value="Usp"/>
    <property type="match status" value="1"/>
</dbReference>
<sequence length="138" mass="15481">MLRLLIPVVHHEGALQAARHAAFLFAERCVAEVELVEVLESPDQRRTTAFHFRSVLRRKQTHAMLSALKQTRAILDDAGVPYHWTRAFGPVAETIAARAAAGQSDAVIVDASQLGFLTRWWILAKLWRLSSTPVTMLR</sequence>
<evidence type="ECO:0000259" key="1">
    <source>
        <dbReference type="Pfam" id="PF00582"/>
    </source>
</evidence>
<dbReference type="EMBL" id="JFHC01000085">
    <property type="protein sequence ID" value="KDR38542.1"/>
    <property type="molecule type" value="Genomic_DNA"/>
</dbReference>
<dbReference type="InterPro" id="IPR014729">
    <property type="entry name" value="Rossmann-like_a/b/a_fold"/>
</dbReference>
<name>A0A069PDF9_9BURK</name>
<organism evidence="2 3">
    <name type="scientific">Caballeronia glathei</name>
    <dbReference type="NCBI Taxonomy" id="60547"/>
    <lineage>
        <taxon>Bacteria</taxon>
        <taxon>Pseudomonadati</taxon>
        <taxon>Pseudomonadota</taxon>
        <taxon>Betaproteobacteria</taxon>
        <taxon>Burkholderiales</taxon>
        <taxon>Burkholderiaceae</taxon>
        <taxon>Caballeronia</taxon>
    </lineage>
</organism>
<dbReference type="CDD" id="cd00293">
    <property type="entry name" value="USP-like"/>
    <property type="match status" value="1"/>
</dbReference>